<organism evidence="3 4">
    <name type="scientific">Thiohalobacter thiocyanaticus</name>
    <dbReference type="NCBI Taxonomy" id="585455"/>
    <lineage>
        <taxon>Bacteria</taxon>
        <taxon>Pseudomonadati</taxon>
        <taxon>Pseudomonadota</taxon>
        <taxon>Gammaproteobacteria</taxon>
        <taxon>Thiohalobacterales</taxon>
        <taxon>Thiohalobacteraceae</taxon>
        <taxon>Thiohalobacter</taxon>
    </lineage>
</organism>
<protein>
    <submittedName>
        <fullName evidence="3">ABC-type hemin transporter, periplasmic component</fullName>
    </submittedName>
</protein>
<dbReference type="CDD" id="cd01149">
    <property type="entry name" value="HutB"/>
    <property type="match status" value="1"/>
</dbReference>
<dbReference type="Gene3D" id="3.40.50.1980">
    <property type="entry name" value="Nitrogenase molybdenum iron protein domain"/>
    <property type="match status" value="2"/>
</dbReference>
<evidence type="ECO:0000313" key="3">
    <source>
        <dbReference type="EMBL" id="BAZ93529.1"/>
    </source>
</evidence>
<accession>A0A1Z4VPH5</accession>
<gene>
    <name evidence="3" type="ORF">FOKN1_1130</name>
</gene>
<keyword evidence="4" id="KW-1185">Reference proteome</keyword>
<dbReference type="SUPFAM" id="SSF53807">
    <property type="entry name" value="Helical backbone' metal receptor"/>
    <property type="match status" value="1"/>
</dbReference>
<dbReference type="KEGG" id="ttc:FOKN1_1130"/>
<evidence type="ECO:0000313" key="4">
    <source>
        <dbReference type="Proteomes" id="UP000218765"/>
    </source>
</evidence>
<feature type="domain" description="Fe/B12 periplasmic-binding" evidence="2">
    <location>
        <begin position="33"/>
        <end position="288"/>
    </location>
</feature>
<feature type="signal peptide" evidence="1">
    <location>
        <begin position="1"/>
        <end position="26"/>
    </location>
</feature>
<dbReference type="PROSITE" id="PS50983">
    <property type="entry name" value="FE_B12_PBP"/>
    <property type="match status" value="1"/>
</dbReference>
<dbReference type="InterPro" id="IPR050902">
    <property type="entry name" value="ABC_Transporter_SBP"/>
</dbReference>
<keyword evidence="1" id="KW-0732">Signal</keyword>
<sequence length="296" mass="30883">MQMMTLKQALALTLLALCMRAGALTAAEPSAQRIVSVGGSITEIVYALGAGERLVGVDTTSLWPEAAQALPQVGYQRNLSAEGVLSLAPTLVLATHEAGPADVIEQLRQAGVTVVRLPDRPEPGVIANKVRGVASALGLEAAGERLARRIVAHQQRVTQRLAGIEARPRVLFLLDIGRGSPLAAGRDTAAATMIRLAGADNALDGFASYKPISAEAIVAAAPEILLMSDATLQQLGGVEGVLEMPGVALTPAGRQRRIVTMNGLYLLGFGPRQPQALQDLATLLHPELDLAGTAHE</sequence>
<dbReference type="InterPro" id="IPR002491">
    <property type="entry name" value="ABC_transptr_periplasmic_BD"/>
</dbReference>
<dbReference type="OrthoDB" id="9797736at2"/>
<evidence type="ECO:0000256" key="1">
    <source>
        <dbReference type="SAM" id="SignalP"/>
    </source>
</evidence>
<evidence type="ECO:0000259" key="2">
    <source>
        <dbReference type="PROSITE" id="PS50983"/>
    </source>
</evidence>
<dbReference type="RefSeq" id="WP_157745398.1">
    <property type="nucleotide sequence ID" value="NZ_AP018052.1"/>
</dbReference>
<feature type="chain" id="PRO_5012102619" evidence="1">
    <location>
        <begin position="27"/>
        <end position="296"/>
    </location>
</feature>
<dbReference type="Proteomes" id="UP000218765">
    <property type="component" value="Chromosome"/>
</dbReference>
<dbReference type="EMBL" id="AP018052">
    <property type="protein sequence ID" value="BAZ93529.1"/>
    <property type="molecule type" value="Genomic_DNA"/>
</dbReference>
<name>A0A1Z4VPH5_9GAMM</name>
<reference evidence="3" key="1">
    <citation type="submission" date="2017-05" db="EMBL/GenBank/DDBJ databases">
        <title>Thiocyanate degradation by Thiohalobacter thiocyanaticus FOKN1.</title>
        <authorList>
            <person name="Oshiki M."/>
            <person name="Fukushima T."/>
            <person name="Kawano S."/>
            <person name="Nakagawa J."/>
        </authorList>
    </citation>
    <scope>NUCLEOTIDE SEQUENCE [LARGE SCALE GENOMIC DNA]</scope>
    <source>
        <strain evidence="3">FOKN1</strain>
    </source>
</reference>
<dbReference type="Pfam" id="PF01497">
    <property type="entry name" value="Peripla_BP_2"/>
    <property type="match status" value="1"/>
</dbReference>
<proteinExistence type="predicted"/>
<dbReference type="PANTHER" id="PTHR30535">
    <property type="entry name" value="VITAMIN B12-BINDING PROTEIN"/>
    <property type="match status" value="1"/>
</dbReference>
<dbReference type="AlphaFoldDB" id="A0A1Z4VPH5"/>
<dbReference type="PANTHER" id="PTHR30535:SF4">
    <property type="entry name" value="HEMIN-BINDING PERIPLASMIC PROTEIN HMUT"/>
    <property type="match status" value="1"/>
</dbReference>